<dbReference type="GO" id="GO:0008982">
    <property type="term" value="F:protein-N(PI)-phosphohistidine-sugar phosphotransferase activity"/>
    <property type="evidence" value="ECO:0007669"/>
    <property type="project" value="UniProtKB-UniRule"/>
</dbReference>
<protein>
    <recommendedName>
        <fullName evidence="8">Permease IIC component</fullName>
    </recommendedName>
</protein>
<feature type="transmembrane region" description="Helical" evidence="9">
    <location>
        <begin position="338"/>
        <end position="356"/>
    </location>
</feature>
<dbReference type="GO" id="GO:0009401">
    <property type="term" value="P:phosphoenolpyruvate-dependent sugar phosphotransferase system"/>
    <property type="evidence" value="ECO:0007669"/>
    <property type="project" value="InterPro"/>
</dbReference>
<keyword evidence="12" id="KW-1185">Reference proteome</keyword>
<dbReference type="NCBIfam" id="TIGR00410">
    <property type="entry name" value="lacE"/>
    <property type="match status" value="1"/>
</dbReference>
<dbReference type="EMBL" id="NGJU01000011">
    <property type="protein sequence ID" value="RST95164.1"/>
    <property type="molecule type" value="Genomic_DNA"/>
</dbReference>
<evidence type="ECO:0000313" key="12">
    <source>
        <dbReference type="Proteomes" id="UP000287239"/>
    </source>
</evidence>
<proteinExistence type="predicted"/>
<feature type="domain" description="PTS EIIC type-3" evidence="10">
    <location>
        <begin position="8"/>
        <end position="418"/>
    </location>
</feature>
<evidence type="ECO:0000256" key="4">
    <source>
        <dbReference type="ARBA" id="ARBA00022597"/>
    </source>
</evidence>
<comment type="function">
    <text evidence="8">The phosphoenolpyruvate-dependent sugar phosphotransferase system (PTS), a major carbohydrate active -transport system, catalyzes the phosphorylation of incoming sugar substrates concomitant with their translocation across the cell membrane.</text>
</comment>
<dbReference type="InterPro" id="IPR004796">
    <property type="entry name" value="PTS_IIC_cello"/>
</dbReference>
<dbReference type="GO" id="GO:0005886">
    <property type="term" value="C:plasma membrane"/>
    <property type="evidence" value="ECO:0007669"/>
    <property type="project" value="UniProtKB-SubCell"/>
</dbReference>
<dbReference type="AlphaFoldDB" id="A0A429ZN88"/>
<comment type="subcellular location">
    <subcellularLocation>
        <location evidence="1">Cell membrane</location>
        <topology evidence="1">Multi-pass membrane protein</topology>
    </subcellularLocation>
</comment>
<feature type="transmembrane region" description="Helical" evidence="9">
    <location>
        <begin position="73"/>
        <end position="95"/>
    </location>
</feature>
<feature type="transmembrane region" description="Helical" evidence="9">
    <location>
        <begin position="31"/>
        <end position="53"/>
    </location>
</feature>
<keyword evidence="4 8" id="KW-0762">Sugar transport</keyword>
<evidence type="ECO:0000256" key="7">
    <source>
        <dbReference type="ARBA" id="ARBA00023136"/>
    </source>
</evidence>
<dbReference type="OrthoDB" id="1550290at2"/>
<feature type="transmembrane region" description="Helical" evidence="9">
    <location>
        <begin position="293"/>
        <end position="314"/>
    </location>
</feature>
<keyword evidence="2 8" id="KW-0813">Transport</keyword>
<evidence type="ECO:0000256" key="5">
    <source>
        <dbReference type="ARBA" id="ARBA00022692"/>
    </source>
</evidence>
<comment type="caution">
    <text evidence="11">The sequence shown here is derived from an EMBL/GenBank/DDBJ whole genome shotgun (WGS) entry which is preliminary data.</text>
</comment>
<evidence type="ECO:0000259" key="10">
    <source>
        <dbReference type="PROSITE" id="PS51105"/>
    </source>
</evidence>
<evidence type="ECO:0000256" key="3">
    <source>
        <dbReference type="ARBA" id="ARBA00022475"/>
    </source>
</evidence>
<evidence type="ECO:0000256" key="2">
    <source>
        <dbReference type="ARBA" id="ARBA00022448"/>
    </source>
</evidence>
<feature type="transmembrane region" description="Helical" evidence="9">
    <location>
        <begin position="181"/>
        <end position="200"/>
    </location>
</feature>
<evidence type="ECO:0000256" key="8">
    <source>
        <dbReference type="PIRNR" id="PIRNR006351"/>
    </source>
</evidence>
<dbReference type="PANTHER" id="PTHR33989:SF4">
    <property type="entry name" value="PTS SYSTEM N,N'-DIACETYLCHITOBIOSE-SPECIFIC EIIC COMPONENT"/>
    <property type="match status" value="1"/>
</dbReference>
<dbReference type="GeneID" id="98568356"/>
<keyword evidence="3 8" id="KW-1003">Cell membrane</keyword>
<dbReference type="RefSeq" id="WP_126779984.1">
    <property type="nucleotide sequence ID" value="NZ_JBQDMR010000042.1"/>
</dbReference>
<dbReference type="PROSITE" id="PS51105">
    <property type="entry name" value="PTS_EIIC_TYPE_3"/>
    <property type="match status" value="1"/>
</dbReference>
<dbReference type="PANTHER" id="PTHR33989">
    <property type="match status" value="1"/>
</dbReference>
<feature type="transmembrane region" description="Helical" evidence="9">
    <location>
        <begin position="142"/>
        <end position="161"/>
    </location>
</feature>
<sequence>MEKIKGFFEKVLNGFMKVVNTKSMVAVKDGFLLIMPVTLVGSIFLLIANFPLPQWGTWMTNLFGANWQVPLDQVSGATFDILALVAVIGIAYVYAKNEGVDAISSSVLALVSFIILTDSFVTSEAGEVIGGVIPKGWTGGNGVITAILVGVFVAKIFTFFIKRNITIKMPDTVPPGVSRAFSALIPGFVIMAGSMIIFVLTNRFADVSLTELIFKVLQIPLQNVSDTLAGGLFITFLMSILFWAGIHGPNIVMGIMGPILTANALANTDVLKAGQELVVGENAKVMTIQLIDIYVKFGGQGITLGLLLAALLVAKSSRIKEISKLSLTSSLFNINEPIIYGLPIVFNPLMLVPFVAVPMVGVLITYFAVVSGFLAPFTAVNVPWTTPPLISGFILSGWQGMVIQLLILAASTAIYLPFLKKLDSQYVIDESAS</sequence>
<dbReference type="GO" id="GO:1901264">
    <property type="term" value="P:carbohydrate derivative transport"/>
    <property type="evidence" value="ECO:0007669"/>
    <property type="project" value="TreeGrafter"/>
</dbReference>
<evidence type="ECO:0000313" key="11">
    <source>
        <dbReference type="EMBL" id="RST95164.1"/>
    </source>
</evidence>
<feature type="transmembrane region" description="Helical" evidence="9">
    <location>
        <begin position="102"/>
        <end position="122"/>
    </location>
</feature>
<feature type="transmembrane region" description="Helical" evidence="9">
    <location>
        <begin position="390"/>
        <end position="416"/>
    </location>
</feature>
<dbReference type="Proteomes" id="UP000287239">
    <property type="component" value="Unassembled WGS sequence"/>
</dbReference>
<keyword evidence="6 9" id="KW-1133">Transmembrane helix</keyword>
<gene>
    <name evidence="11" type="ORF">CBF35_08240</name>
</gene>
<organism evidence="11 12">
    <name type="scientific">Vagococcus salmoninarum</name>
    <dbReference type="NCBI Taxonomy" id="2739"/>
    <lineage>
        <taxon>Bacteria</taxon>
        <taxon>Bacillati</taxon>
        <taxon>Bacillota</taxon>
        <taxon>Bacilli</taxon>
        <taxon>Lactobacillales</taxon>
        <taxon>Enterococcaceae</taxon>
        <taxon>Vagococcus</taxon>
    </lineage>
</organism>
<dbReference type="InterPro" id="IPR003352">
    <property type="entry name" value="PTS_EIIC"/>
</dbReference>
<feature type="transmembrane region" description="Helical" evidence="9">
    <location>
        <begin position="227"/>
        <end position="246"/>
    </location>
</feature>
<accession>A0A429ZN88</accession>
<reference evidence="11 12" key="1">
    <citation type="submission" date="2017-05" db="EMBL/GenBank/DDBJ databases">
        <title>Vagococcus spp. assemblies.</title>
        <authorList>
            <person name="Gulvik C.A."/>
        </authorList>
    </citation>
    <scope>NUCLEOTIDE SEQUENCE [LARGE SCALE GENOMIC DNA]</scope>
    <source>
        <strain evidence="11 12">NCFB 2777</strain>
    </source>
</reference>
<dbReference type="PIRSF" id="PIRSF006351">
    <property type="entry name" value="PTS_EIIC-Cellobiose"/>
    <property type="match status" value="1"/>
</dbReference>
<dbReference type="Pfam" id="PF02378">
    <property type="entry name" value="PTS_EIIC"/>
    <property type="match status" value="1"/>
</dbReference>
<evidence type="ECO:0000256" key="1">
    <source>
        <dbReference type="ARBA" id="ARBA00004651"/>
    </source>
</evidence>
<evidence type="ECO:0000256" key="6">
    <source>
        <dbReference type="ARBA" id="ARBA00022989"/>
    </source>
</evidence>
<feature type="transmembrane region" description="Helical" evidence="9">
    <location>
        <begin position="363"/>
        <end position="384"/>
    </location>
</feature>
<dbReference type="InterPro" id="IPR004501">
    <property type="entry name" value="PTS_EIIC_3"/>
</dbReference>
<keyword evidence="7 8" id="KW-0472">Membrane</keyword>
<name>A0A429ZN88_9ENTE</name>
<evidence type="ECO:0000256" key="9">
    <source>
        <dbReference type="SAM" id="Phobius"/>
    </source>
</evidence>
<dbReference type="InterPro" id="IPR051088">
    <property type="entry name" value="PTS_Sugar-EIIC/EIIB"/>
</dbReference>
<keyword evidence="5 9" id="KW-0812">Transmembrane</keyword>